<dbReference type="AlphaFoldDB" id="A0A433Y8A6"/>
<keyword evidence="2" id="KW-0808">Transferase</keyword>
<dbReference type="CDD" id="cd04301">
    <property type="entry name" value="NAT_SF"/>
    <property type="match status" value="1"/>
</dbReference>
<feature type="domain" description="N-acetyltransferase" evidence="1">
    <location>
        <begin position="1"/>
        <end position="152"/>
    </location>
</feature>
<sequence>MEIRSLMANKEGSWERQHSEFLAFITRFGNKVVSEEASRYLRKLSPKDLTTPGTSLLLAVITSEDGERIAGASCMTSYGCGINLVIVHPLYRGTGIGSKLLMNQISALGRLSCLVSLNNISSLQMCFRAGLSARGLIKGQGGRPLLLLEDISDLSPIQKVVSPTTFKEGDPVVTTRPGHIDSISK</sequence>
<name>A0A433Y8A6_9BACL</name>
<dbReference type="RefSeq" id="WP_127192579.1">
    <property type="nucleotide sequence ID" value="NZ_RZNY01000010.1"/>
</dbReference>
<dbReference type="Pfam" id="PF00583">
    <property type="entry name" value="Acetyltransf_1"/>
    <property type="match status" value="1"/>
</dbReference>
<dbReference type="SUPFAM" id="SSF55729">
    <property type="entry name" value="Acyl-CoA N-acyltransferases (Nat)"/>
    <property type="match status" value="1"/>
</dbReference>
<keyword evidence="3" id="KW-1185">Reference proteome</keyword>
<evidence type="ECO:0000313" key="2">
    <source>
        <dbReference type="EMBL" id="RUT46125.1"/>
    </source>
</evidence>
<proteinExistence type="predicted"/>
<accession>A0A433Y8A6</accession>
<protein>
    <submittedName>
        <fullName evidence="2">GNAT family N-acetyltransferase</fullName>
    </submittedName>
</protein>
<dbReference type="GO" id="GO:0016747">
    <property type="term" value="F:acyltransferase activity, transferring groups other than amino-acyl groups"/>
    <property type="evidence" value="ECO:0007669"/>
    <property type="project" value="InterPro"/>
</dbReference>
<dbReference type="InterPro" id="IPR000182">
    <property type="entry name" value="GNAT_dom"/>
</dbReference>
<evidence type="ECO:0000259" key="1">
    <source>
        <dbReference type="PROSITE" id="PS51186"/>
    </source>
</evidence>
<dbReference type="Proteomes" id="UP000279446">
    <property type="component" value="Unassembled WGS sequence"/>
</dbReference>
<dbReference type="OrthoDB" id="2869300at2"/>
<evidence type="ECO:0000313" key="3">
    <source>
        <dbReference type="Proteomes" id="UP000279446"/>
    </source>
</evidence>
<reference evidence="2 3" key="1">
    <citation type="submission" date="2018-12" db="EMBL/GenBank/DDBJ databases">
        <authorList>
            <person name="Sun L."/>
            <person name="Chen Z."/>
        </authorList>
    </citation>
    <scope>NUCLEOTIDE SEQUENCE [LARGE SCALE GENOMIC DNA]</scope>
    <source>
        <strain evidence="2 3">DSM 15890</strain>
    </source>
</reference>
<dbReference type="PROSITE" id="PS51186">
    <property type="entry name" value="GNAT"/>
    <property type="match status" value="1"/>
</dbReference>
<comment type="caution">
    <text evidence="2">The sequence shown here is derived from an EMBL/GenBank/DDBJ whole genome shotgun (WGS) entry which is preliminary data.</text>
</comment>
<organism evidence="2 3">
    <name type="scientific">Paenibacillus anaericanus</name>
    <dbReference type="NCBI Taxonomy" id="170367"/>
    <lineage>
        <taxon>Bacteria</taxon>
        <taxon>Bacillati</taxon>
        <taxon>Bacillota</taxon>
        <taxon>Bacilli</taxon>
        <taxon>Bacillales</taxon>
        <taxon>Paenibacillaceae</taxon>
        <taxon>Paenibacillus</taxon>
    </lineage>
</organism>
<dbReference type="EMBL" id="RZNY01000010">
    <property type="protein sequence ID" value="RUT46125.1"/>
    <property type="molecule type" value="Genomic_DNA"/>
</dbReference>
<gene>
    <name evidence="2" type="ORF">EJP82_13460</name>
</gene>
<dbReference type="Gene3D" id="3.40.630.30">
    <property type="match status" value="1"/>
</dbReference>
<dbReference type="InterPro" id="IPR016181">
    <property type="entry name" value="Acyl_CoA_acyltransferase"/>
</dbReference>